<name>A0A0G4MBF3_VERLO</name>
<keyword evidence="2" id="KW-1185">Reference proteome</keyword>
<evidence type="ECO:0000313" key="1">
    <source>
        <dbReference type="EMBL" id="CRK31627.1"/>
    </source>
</evidence>
<feature type="non-terminal residue" evidence="1">
    <location>
        <position position="1"/>
    </location>
</feature>
<sequence>RLPRDRLPPRRLRLPLQAPVRWSR</sequence>
<evidence type="ECO:0000313" key="2">
    <source>
        <dbReference type="Proteomes" id="UP000044602"/>
    </source>
</evidence>
<protein>
    <submittedName>
        <fullName evidence="1">Uncharacterized protein</fullName>
    </submittedName>
</protein>
<dbReference type="Proteomes" id="UP000044602">
    <property type="component" value="Unassembled WGS sequence"/>
</dbReference>
<dbReference type="EMBL" id="CVQH01021824">
    <property type="protein sequence ID" value="CRK31627.1"/>
    <property type="molecule type" value="Genomic_DNA"/>
</dbReference>
<dbReference type="AlphaFoldDB" id="A0A0G4MBF3"/>
<reference evidence="1 2" key="1">
    <citation type="submission" date="2015-05" db="EMBL/GenBank/DDBJ databases">
        <authorList>
            <person name="Wang D.B."/>
            <person name="Wang M."/>
        </authorList>
    </citation>
    <scope>NUCLEOTIDE SEQUENCE [LARGE SCALE GENOMIC DNA]</scope>
    <source>
        <strain evidence="1">VL1</strain>
    </source>
</reference>
<organism evidence="1 2">
    <name type="scientific">Verticillium longisporum</name>
    <name type="common">Verticillium dahliae var. longisporum</name>
    <dbReference type="NCBI Taxonomy" id="100787"/>
    <lineage>
        <taxon>Eukaryota</taxon>
        <taxon>Fungi</taxon>
        <taxon>Dikarya</taxon>
        <taxon>Ascomycota</taxon>
        <taxon>Pezizomycotina</taxon>
        <taxon>Sordariomycetes</taxon>
        <taxon>Hypocreomycetidae</taxon>
        <taxon>Glomerellales</taxon>
        <taxon>Plectosphaerellaceae</taxon>
        <taxon>Verticillium</taxon>
    </lineage>
</organism>
<gene>
    <name evidence="1" type="ORF">BN1708_018794</name>
</gene>
<proteinExistence type="predicted"/>
<accession>A0A0G4MBF3</accession>